<comment type="catalytic activity">
    <reaction evidence="1">
        <text>S-ubiquitinyl-[E2 ubiquitin-conjugating enzyme]-L-cysteine + [acceptor protein]-L-lysine = [E2 ubiquitin-conjugating enzyme]-L-cysteine + N(6)-ubiquitinyl-[acceptor protein]-L-lysine.</text>
        <dbReference type="EC" id="2.3.2.27"/>
    </reaction>
</comment>
<keyword evidence="5" id="KW-0677">Repeat</keyword>
<dbReference type="Proteomes" id="UP001454036">
    <property type="component" value="Unassembled WGS sequence"/>
</dbReference>
<evidence type="ECO:0000313" key="8">
    <source>
        <dbReference type="EMBL" id="GAA0159392.1"/>
    </source>
</evidence>
<accession>A0AAV3Q884</accession>
<dbReference type="Pfam" id="PF00514">
    <property type="entry name" value="Arm"/>
    <property type="match status" value="1"/>
</dbReference>
<proteinExistence type="predicted"/>
<dbReference type="InterPro" id="IPR003613">
    <property type="entry name" value="Ubox_domain"/>
</dbReference>
<evidence type="ECO:0000256" key="1">
    <source>
        <dbReference type="ARBA" id="ARBA00000900"/>
    </source>
</evidence>
<feature type="domain" description="U-box" evidence="7">
    <location>
        <begin position="246"/>
        <end position="320"/>
    </location>
</feature>
<comment type="caution">
    <text evidence="8">The sequence shown here is derived from an EMBL/GenBank/DDBJ whole genome shotgun (WGS) entry which is preliminary data.</text>
</comment>
<dbReference type="SMART" id="SM00504">
    <property type="entry name" value="Ubox"/>
    <property type="match status" value="1"/>
</dbReference>
<dbReference type="SUPFAM" id="SSF57850">
    <property type="entry name" value="RING/U-box"/>
    <property type="match status" value="1"/>
</dbReference>
<dbReference type="SUPFAM" id="SSF48371">
    <property type="entry name" value="ARM repeat"/>
    <property type="match status" value="1"/>
</dbReference>
<dbReference type="PROSITE" id="PS51698">
    <property type="entry name" value="U_BOX"/>
    <property type="match status" value="1"/>
</dbReference>
<dbReference type="GO" id="GO:0016874">
    <property type="term" value="F:ligase activity"/>
    <property type="evidence" value="ECO:0007669"/>
    <property type="project" value="UniProtKB-KW"/>
</dbReference>
<dbReference type="Gene3D" id="3.30.40.10">
    <property type="entry name" value="Zinc/RING finger domain, C3HC4 (zinc finger)"/>
    <property type="match status" value="1"/>
</dbReference>
<dbReference type="EC" id="2.3.2.27" evidence="3"/>
<dbReference type="Pfam" id="PF04564">
    <property type="entry name" value="U-box"/>
    <property type="match status" value="1"/>
</dbReference>
<organism evidence="8 9">
    <name type="scientific">Lithospermum erythrorhizon</name>
    <name type="common">Purple gromwell</name>
    <name type="synonym">Lithospermum officinale var. erythrorhizon</name>
    <dbReference type="NCBI Taxonomy" id="34254"/>
    <lineage>
        <taxon>Eukaryota</taxon>
        <taxon>Viridiplantae</taxon>
        <taxon>Streptophyta</taxon>
        <taxon>Embryophyta</taxon>
        <taxon>Tracheophyta</taxon>
        <taxon>Spermatophyta</taxon>
        <taxon>Magnoliopsida</taxon>
        <taxon>eudicotyledons</taxon>
        <taxon>Gunneridae</taxon>
        <taxon>Pentapetalae</taxon>
        <taxon>asterids</taxon>
        <taxon>lamiids</taxon>
        <taxon>Boraginales</taxon>
        <taxon>Boraginaceae</taxon>
        <taxon>Boraginoideae</taxon>
        <taxon>Lithospermeae</taxon>
        <taxon>Lithospermum</taxon>
    </lineage>
</organism>
<dbReference type="GO" id="GO:0061630">
    <property type="term" value="F:ubiquitin protein ligase activity"/>
    <property type="evidence" value="ECO:0007669"/>
    <property type="project" value="UniProtKB-EC"/>
</dbReference>
<reference evidence="8 9" key="1">
    <citation type="submission" date="2024-01" db="EMBL/GenBank/DDBJ databases">
        <title>The complete chloroplast genome sequence of Lithospermum erythrorhizon: insights into the phylogenetic relationship among Boraginaceae species and the maternal lineages of purple gromwells.</title>
        <authorList>
            <person name="Okada T."/>
            <person name="Watanabe K."/>
        </authorList>
    </citation>
    <scope>NUCLEOTIDE SEQUENCE [LARGE SCALE GENOMIC DNA]</scope>
</reference>
<evidence type="ECO:0000259" key="7">
    <source>
        <dbReference type="PROSITE" id="PS51698"/>
    </source>
</evidence>
<dbReference type="AlphaFoldDB" id="A0AAV3Q884"/>
<gene>
    <name evidence="8" type="ORF">LIER_16177</name>
</gene>
<dbReference type="InterPro" id="IPR013083">
    <property type="entry name" value="Znf_RING/FYVE/PHD"/>
</dbReference>
<name>A0AAV3Q884_LITER</name>
<dbReference type="PANTHER" id="PTHR23315:SF307">
    <property type="entry name" value="U-BOX DOMAIN-CONTAINING PROTEIN 19"/>
    <property type="match status" value="1"/>
</dbReference>
<dbReference type="InterPro" id="IPR016024">
    <property type="entry name" value="ARM-type_fold"/>
</dbReference>
<dbReference type="PANTHER" id="PTHR23315">
    <property type="entry name" value="U BOX DOMAIN-CONTAINING"/>
    <property type="match status" value="1"/>
</dbReference>
<protein>
    <recommendedName>
        <fullName evidence="3">RING-type E3 ubiquitin transferase</fullName>
        <ecNumber evidence="3">2.3.2.27</ecNumber>
    </recommendedName>
</protein>
<evidence type="ECO:0000256" key="4">
    <source>
        <dbReference type="ARBA" id="ARBA00022679"/>
    </source>
</evidence>
<dbReference type="Gene3D" id="1.25.10.10">
    <property type="entry name" value="Leucine-rich Repeat Variant"/>
    <property type="match status" value="1"/>
</dbReference>
<dbReference type="FunFam" id="3.30.40.10:FF:000442">
    <property type="entry name" value="RING-type E3 ubiquitin transferase"/>
    <property type="match status" value="1"/>
</dbReference>
<evidence type="ECO:0000256" key="5">
    <source>
        <dbReference type="ARBA" id="ARBA00022737"/>
    </source>
</evidence>
<dbReference type="EMBL" id="BAABME010003587">
    <property type="protein sequence ID" value="GAA0159392.1"/>
    <property type="molecule type" value="Genomic_DNA"/>
</dbReference>
<dbReference type="InterPro" id="IPR000225">
    <property type="entry name" value="Armadillo"/>
</dbReference>
<dbReference type="InterPro" id="IPR045210">
    <property type="entry name" value="RING-Ubox_PUB"/>
</dbReference>
<keyword evidence="6" id="KW-0833">Ubl conjugation pathway</keyword>
<keyword evidence="9" id="KW-1185">Reference proteome</keyword>
<comment type="pathway">
    <text evidence="2">Protein modification; protein ubiquitination.</text>
</comment>
<evidence type="ECO:0000313" key="9">
    <source>
        <dbReference type="Proteomes" id="UP001454036"/>
    </source>
</evidence>
<sequence>MSQQFDVSTRRILTFPAIRPSEFVSCHSLVSSLIHLGDTISAYTSKTFVTNKKNARNCIRLVDDVVLFLEELRNEQFGLESSIILSLSGLHFAFQKIHCTRGDAKVFMLVKAEEVSGLFRELMRAIGVALDVIPLGEMDVSVEVQNLVEFVKIQSLKGKCILELDDEKIARKVFSALNLFEGSEYAPEPSDFRLVLEYLGIGSWSECNRELDGFMIYCRCSLFDVVDRFSTLQSVDECRNEIFRCLNPEDFRCPISLELMTDPVTLSTWHTYDRSSILKWFAAGNHTCPKTSESLVCIDLVPNVALKKIIKQYCLQNGMPFTESGGFEREKVYRKVDVYGVAAQQAVRLISNYLVGRLLVERNEMQNKMVYEMRLLTKTSVFNRSCLVELSAISPLLILLSSVESSTRENAMATLLNLSKFHGSKKEIVESGRLILILDVSQEGYRYKQDNTRLARCST</sequence>
<dbReference type="GO" id="GO:0016567">
    <property type="term" value="P:protein ubiquitination"/>
    <property type="evidence" value="ECO:0007669"/>
    <property type="project" value="InterPro"/>
</dbReference>
<keyword evidence="8" id="KW-0436">Ligase</keyword>
<keyword evidence="4" id="KW-0808">Transferase</keyword>
<evidence type="ECO:0000256" key="2">
    <source>
        <dbReference type="ARBA" id="ARBA00004906"/>
    </source>
</evidence>
<evidence type="ECO:0000256" key="6">
    <source>
        <dbReference type="ARBA" id="ARBA00022786"/>
    </source>
</evidence>
<evidence type="ECO:0000256" key="3">
    <source>
        <dbReference type="ARBA" id="ARBA00012483"/>
    </source>
</evidence>
<dbReference type="CDD" id="cd16664">
    <property type="entry name" value="RING-Ubox_PUB"/>
    <property type="match status" value="1"/>
</dbReference>
<dbReference type="InterPro" id="IPR011989">
    <property type="entry name" value="ARM-like"/>
</dbReference>